<evidence type="ECO:0000313" key="2">
    <source>
        <dbReference type="EMBL" id="CAD6187435.1"/>
    </source>
</evidence>
<feature type="compositionally biased region" description="Polar residues" evidence="1">
    <location>
        <begin position="31"/>
        <end position="50"/>
    </location>
</feature>
<name>A0A8S1GVU6_9PELO</name>
<keyword evidence="3" id="KW-1185">Reference proteome</keyword>
<reference evidence="2" key="1">
    <citation type="submission" date="2020-10" db="EMBL/GenBank/DDBJ databases">
        <authorList>
            <person name="Kikuchi T."/>
        </authorList>
    </citation>
    <scope>NUCLEOTIDE SEQUENCE</scope>
    <source>
        <strain evidence="2">NKZ352</strain>
    </source>
</reference>
<evidence type="ECO:0000313" key="3">
    <source>
        <dbReference type="Proteomes" id="UP000835052"/>
    </source>
</evidence>
<dbReference type="OrthoDB" id="5919401at2759"/>
<dbReference type="AlphaFoldDB" id="A0A8S1GVU6"/>
<gene>
    <name evidence="2" type="ORF">CAUJ_LOCUS3354</name>
</gene>
<accession>A0A8S1GVU6</accession>
<sequence>MGCRMSRTSSTEEIRKIEEKNAAEAKAKAKQSSSNDSRINGQSKNSSNVNEAYRPAQPANGNQGTGKPIVEVESASQADFFRMLDDKIAHGKDLDSEAES</sequence>
<dbReference type="InterPro" id="IPR027967">
    <property type="entry name" value="DUF4612"/>
</dbReference>
<organism evidence="2 3">
    <name type="scientific">Caenorhabditis auriculariae</name>
    <dbReference type="NCBI Taxonomy" id="2777116"/>
    <lineage>
        <taxon>Eukaryota</taxon>
        <taxon>Metazoa</taxon>
        <taxon>Ecdysozoa</taxon>
        <taxon>Nematoda</taxon>
        <taxon>Chromadorea</taxon>
        <taxon>Rhabditida</taxon>
        <taxon>Rhabditina</taxon>
        <taxon>Rhabditomorpha</taxon>
        <taxon>Rhabditoidea</taxon>
        <taxon>Rhabditidae</taxon>
        <taxon>Peloderinae</taxon>
        <taxon>Caenorhabditis</taxon>
    </lineage>
</organism>
<feature type="region of interest" description="Disordered" evidence="1">
    <location>
        <begin position="22"/>
        <end position="73"/>
    </location>
</feature>
<protein>
    <submittedName>
        <fullName evidence="2">Uncharacterized protein</fullName>
    </submittedName>
</protein>
<dbReference type="EMBL" id="CAJGYM010000006">
    <property type="protein sequence ID" value="CAD6187435.1"/>
    <property type="molecule type" value="Genomic_DNA"/>
</dbReference>
<dbReference type="Proteomes" id="UP000835052">
    <property type="component" value="Unassembled WGS sequence"/>
</dbReference>
<dbReference type="Pfam" id="PF15389">
    <property type="entry name" value="DUF4612"/>
    <property type="match status" value="1"/>
</dbReference>
<evidence type="ECO:0000256" key="1">
    <source>
        <dbReference type="SAM" id="MobiDB-lite"/>
    </source>
</evidence>
<proteinExistence type="predicted"/>
<comment type="caution">
    <text evidence="2">The sequence shown here is derived from an EMBL/GenBank/DDBJ whole genome shotgun (WGS) entry which is preliminary data.</text>
</comment>